<protein>
    <submittedName>
        <fullName evidence="1">Uncharacterized protein</fullName>
    </submittedName>
</protein>
<dbReference type="EMBL" id="BGZK01000351">
    <property type="protein sequence ID" value="GBP38541.1"/>
    <property type="molecule type" value="Genomic_DNA"/>
</dbReference>
<evidence type="ECO:0000313" key="1">
    <source>
        <dbReference type="EMBL" id="GBP38541.1"/>
    </source>
</evidence>
<name>A0A4C1VJ32_EUMVA</name>
<sequence>MNLATQRNHQSVLYAADFLPRKIWNNRCILINQTLSIDGIPNKVRQDKSLFLIKDLQITSELGSHCNKGGDHLLSGAPHAGLPLKILLRKPLQPINIYGD</sequence>
<keyword evidence="2" id="KW-1185">Reference proteome</keyword>
<accession>A0A4C1VJ32</accession>
<gene>
    <name evidence="1" type="ORF">EVAR_96143_1</name>
</gene>
<organism evidence="1 2">
    <name type="scientific">Eumeta variegata</name>
    <name type="common">Bagworm moth</name>
    <name type="synonym">Eumeta japonica</name>
    <dbReference type="NCBI Taxonomy" id="151549"/>
    <lineage>
        <taxon>Eukaryota</taxon>
        <taxon>Metazoa</taxon>
        <taxon>Ecdysozoa</taxon>
        <taxon>Arthropoda</taxon>
        <taxon>Hexapoda</taxon>
        <taxon>Insecta</taxon>
        <taxon>Pterygota</taxon>
        <taxon>Neoptera</taxon>
        <taxon>Endopterygota</taxon>
        <taxon>Lepidoptera</taxon>
        <taxon>Glossata</taxon>
        <taxon>Ditrysia</taxon>
        <taxon>Tineoidea</taxon>
        <taxon>Psychidae</taxon>
        <taxon>Oiketicinae</taxon>
        <taxon>Eumeta</taxon>
    </lineage>
</organism>
<comment type="caution">
    <text evidence="1">The sequence shown here is derived from an EMBL/GenBank/DDBJ whole genome shotgun (WGS) entry which is preliminary data.</text>
</comment>
<reference evidence="1 2" key="1">
    <citation type="journal article" date="2019" name="Commun. Biol.">
        <title>The bagworm genome reveals a unique fibroin gene that provides high tensile strength.</title>
        <authorList>
            <person name="Kono N."/>
            <person name="Nakamura H."/>
            <person name="Ohtoshi R."/>
            <person name="Tomita M."/>
            <person name="Numata K."/>
            <person name="Arakawa K."/>
        </authorList>
    </citation>
    <scope>NUCLEOTIDE SEQUENCE [LARGE SCALE GENOMIC DNA]</scope>
</reference>
<dbReference type="AlphaFoldDB" id="A0A4C1VJ32"/>
<proteinExistence type="predicted"/>
<dbReference type="Proteomes" id="UP000299102">
    <property type="component" value="Unassembled WGS sequence"/>
</dbReference>
<evidence type="ECO:0000313" key="2">
    <source>
        <dbReference type="Proteomes" id="UP000299102"/>
    </source>
</evidence>